<name>A0A0K1YBQ9_9EURY</name>
<protein>
    <submittedName>
        <fullName evidence="1">Uncharacterized protein</fullName>
    </submittedName>
</protein>
<organism evidence="1">
    <name type="scientific">uncultured haloarchaeon</name>
    <dbReference type="NCBI Taxonomy" id="160804"/>
    <lineage>
        <taxon>Archaea</taxon>
        <taxon>Methanobacteriati</taxon>
        <taxon>Methanobacteriota</taxon>
        <taxon>Stenosarchaea group</taxon>
        <taxon>Halobacteria</taxon>
        <taxon>Halobacteriales</taxon>
        <taxon>Halobacteriaceae</taxon>
        <taxon>environmental samples</taxon>
    </lineage>
</organism>
<reference evidence="1" key="1">
    <citation type="journal article" date="2015" name="BMC Genomics">
        <title>Diversity of the cell-wall associated genomic island of the archaeon Haloquadratum walsbyi.</title>
        <authorList>
            <person name="Martin-Cuadrado A.B."/>
            <person name="Pasic L."/>
            <person name="Rodriguez-Valera F."/>
        </authorList>
    </citation>
    <scope>NUCLEOTIDE SEQUENCE</scope>
</reference>
<accession>A0A0K1YBQ9</accession>
<proteinExistence type="predicted"/>
<sequence length="83" mass="9498">METRRPRRDCVLELFIRRGVAVLRTLTTEISTRLRFACKRVSGSRMRSLYNRSRHVGGCSRYSAESHAQSSELIANQVAHSMS</sequence>
<dbReference type="EMBL" id="KT322178">
    <property type="protein sequence ID" value="AKY04344.1"/>
    <property type="molecule type" value="Genomic_DNA"/>
</dbReference>
<dbReference type="AlphaFoldDB" id="A0A0K1YBQ9"/>
<evidence type="ECO:0000313" key="1">
    <source>
        <dbReference type="EMBL" id="AKY04344.1"/>
    </source>
</evidence>